<keyword evidence="6" id="KW-0349">Heme</keyword>
<evidence type="ECO:0000259" key="17">
    <source>
        <dbReference type="PROSITE" id="PS50983"/>
    </source>
</evidence>
<evidence type="ECO:0000256" key="1">
    <source>
        <dbReference type="ARBA" id="ARBA00001970"/>
    </source>
</evidence>
<comment type="cofactor">
    <cofactor evidence="1">
        <name>heme b</name>
        <dbReference type="ChEBI" id="CHEBI:60344"/>
    </cofactor>
</comment>
<dbReference type="FunFam" id="3.40.50.1980:FF:000022">
    <property type="entry name" value="Heme ABC transporter substrate-binding protein IsdE"/>
    <property type="match status" value="1"/>
</dbReference>
<keyword evidence="9" id="KW-0408">Iron</keyword>
<evidence type="ECO:0000256" key="5">
    <source>
        <dbReference type="ARBA" id="ARBA00022475"/>
    </source>
</evidence>
<dbReference type="GO" id="GO:0046872">
    <property type="term" value="F:metal ion binding"/>
    <property type="evidence" value="ECO:0007669"/>
    <property type="project" value="UniProtKB-KW"/>
</dbReference>
<dbReference type="PROSITE" id="PS51257">
    <property type="entry name" value="PROKAR_LIPOPROTEIN"/>
    <property type="match status" value="1"/>
</dbReference>
<keyword evidence="12" id="KW-0449">Lipoprotein</keyword>
<dbReference type="Proteomes" id="UP001290462">
    <property type="component" value="Unassembled WGS sequence"/>
</dbReference>
<protein>
    <recommendedName>
        <fullName evidence="3">High-affinity heme uptake system protein IsdE</fullName>
    </recommendedName>
    <alternativeName>
        <fullName evidence="14">Iron-regulated surface determinant protein E</fullName>
    </alternativeName>
    <alternativeName>
        <fullName evidence="13">Staphylococcal iron-regulated protein F</fullName>
    </alternativeName>
</protein>
<dbReference type="GO" id="GO:0015886">
    <property type="term" value="P:heme transport"/>
    <property type="evidence" value="ECO:0007669"/>
    <property type="project" value="InterPro"/>
</dbReference>
<dbReference type="Pfam" id="PF01497">
    <property type="entry name" value="Peripla_BP_2"/>
    <property type="match status" value="1"/>
</dbReference>
<dbReference type="GO" id="GO:0020037">
    <property type="term" value="F:heme binding"/>
    <property type="evidence" value="ECO:0007669"/>
    <property type="project" value="InterPro"/>
</dbReference>
<keyword evidence="8 16" id="KW-0732">Signal</keyword>
<gene>
    <name evidence="18" type="primary">isdE</name>
    <name evidence="18" type="ORF">RAK27_10410</name>
</gene>
<evidence type="ECO:0000256" key="4">
    <source>
        <dbReference type="ARBA" id="ARBA00022448"/>
    </source>
</evidence>
<accession>A0AAW9K3H8</accession>
<keyword evidence="5" id="KW-1003">Cell membrane</keyword>
<dbReference type="PROSITE" id="PS50983">
    <property type="entry name" value="FE_B12_PBP"/>
    <property type="match status" value="1"/>
</dbReference>
<evidence type="ECO:0000256" key="12">
    <source>
        <dbReference type="ARBA" id="ARBA00023288"/>
    </source>
</evidence>
<dbReference type="NCBIfam" id="TIGR03659">
    <property type="entry name" value="IsdE"/>
    <property type="match status" value="1"/>
</dbReference>
<feature type="compositionally biased region" description="Basic and acidic residues" evidence="15">
    <location>
        <begin position="24"/>
        <end position="41"/>
    </location>
</feature>
<keyword evidence="7" id="KW-0479">Metal-binding</keyword>
<dbReference type="EMBL" id="JAVBVO010000003">
    <property type="protein sequence ID" value="MDZ5759070.1"/>
    <property type="molecule type" value="Genomic_DNA"/>
</dbReference>
<feature type="domain" description="Fe/B12 periplasmic-binding" evidence="17">
    <location>
        <begin position="46"/>
        <end position="300"/>
    </location>
</feature>
<dbReference type="SUPFAM" id="SSF53807">
    <property type="entry name" value="Helical backbone' metal receptor"/>
    <property type="match status" value="1"/>
</dbReference>
<dbReference type="GO" id="GO:0071281">
    <property type="term" value="P:cellular response to iron ion"/>
    <property type="evidence" value="ECO:0007669"/>
    <property type="project" value="TreeGrafter"/>
</dbReference>
<keyword evidence="4" id="KW-0813">Transport</keyword>
<dbReference type="PANTHER" id="PTHR30535:SF36">
    <property type="entry name" value="HIGH-AFFINITY HEME UPTAKE SYSTEM PROTEIN ISDE"/>
    <property type="match status" value="1"/>
</dbReference>
<dbReference type="RefSeq" id="WP_322809030.1">
    <property type="nucleotide sequence ID" value="NZ_JAVBVO010000003.1"/>
</dbReference>
<evidence type="ECO:0000256" key="9">
    <source>
        <dbReference type="ARBA" id="ARBA00023004"/>
    </source>
</evidence>
<dbReference type="InterPro" id="IPR050902">
    <property type="entry name" value="ABC_Transporter_SBP"/>
</dbReference>
<sequence length="300" mass="33536">MKKQLMLVLTLLVLLLAACGNEKNPNEKENSERVDDTVTQEKKEQRVIATTVASAEIMAKLDYPLVGIPTTSKELPKQYKDVVEVGSPMGPDLEIMRTLKPDLVLSTSTLQTDLEDGLTAAKLKTNFLDFRSIASMEKEIKTLGEQLNRQSEAEQLTQSINQKVAKAQTKVKQDKKPKVLILMGIPGSYLVVTEKAYIGDLVRLAGGENVITGQEQEYLASNTEFLQQANPDIILRAAHGMPKEVVEMFDEEFKTNDNWKHFNAVKNNRVYDLDENLFGMTGSLNAPTALTKLVELFYEQ</sequence>
<name>A0AAW9K3H8_CARML</name>
<evidence type="ECO:0000256" key="3">
    <source>
        <dbReference type="ARBA" id="ARBA00015862"/>
    </source>
</evidence>
<evidence type="ECO:0000256" key="8">
    <source>
        <dbReference type="ARBA" id="ARBA00022729"/>
    </source>
</evidence>
<dbReference type="InterPro" id="IPR002491">
    <property type="entry name" value="ABC_transptr_periplasmic_BD"/>
</dbReference>
<evidence type="ECO:0000256" key="14">
    <source>
        <dbReference type="ARBA" id="ARBA00031463"/>
    </source>
</evidence>
<dbReference type="AlphaFoldDB" id="A0AAW9K3H8"/>
<dbReference type="Gene3D" id="3.40.50.1980">
    <property type="entry name" value="Nitrogenase molybdenum iron protein domain"/>
    <property type="match status" value="2"/>
</dbReference>
<feature type="region of interest" description="Disordered" evidence="15">
    <location>
        <begin position="22"/>
        <end position="41"/>
    </location>
</feature>
<comment type="similarity">
    <text evidence="2">Belongs to the bacterial solute-binding protein 8 family.</text>
</comment>
<evidence type="ECO:0000256" key="7">
    <source>
        <dbReference type="ARBA" id="ARBA00022723"/>
    </source>
</evidence>
<feature type="chain" id="PRO_5043790877" description="High-affinity heme uptake system protein IsdE" evidence="16">
    <location>
        <begin position="21"/>
        <end position="300"/>
    </location>
</feature>
<evidence type="ECO:0000313" key="18">
    <source>
        <dbReference type="EMBL" id="MDZ5759070.1"/>
    </source>
</evidence>
<comment type="caution">
    <text evidence="18">The sequence shown here is derived from an EMBL/GenBank/DDBJ whole genome shotgun (WGS) entry which is preliminary data.</text>
</comment>
<feature type="signal peptide" evidence="16">
    <location>
        <begin position="1"/>
        <end position="20"/>
    </location>
</feature>
<evidence type="ECO:0000256" key="10">
    <source>
        <dbReference type="ARBA" id="ARBA00023136"/>
    </source>
</evidence>
<evidence type="ECO:0000256" key="2">
    <source>
        <dbReference type="ARBA" id="ARBA00008814"/>
    </source>
</evidence>
<keyword evidence="10" id="KW-0472">Membrane</keyword>
<dbReference type="PANTHER" id="PTHR30535">
    <property type="entry name" value="VITAMIN B12-BINDING PROTEIN"/>
    <property type="match status" value="1"/>
</dbReference>
<dbReference type="InterPro" id="IPR019957">
    <property type="entry name" value="ABC_transptr_haem-bd_IsdE"/>
</dbReference>
<evidence type="ECO:0000256" key="13">
    <source>
        <dbReference type="ARBA" id="ARBA00031148"/>
    </source>
</evidence>
<reference evidence="18" key="1">
    <citation type="submission" date="2023-08" db="EMBL/GenBank/DDBJ databases">
        <title>Genomic characterization of piscicolin 126 produced by Carnobacterium maltaromaticum CM22 strain isolated from salmon (Salmo salar).</title>
        <authorList>
            <person name="Gonzalez-Gragera E."/>
            <person name="Garcia-Lopez J.D."/>
            <person name="Teso-Perez C."/>
            <person name="Gimenez-Hernandez I."/>
            <person name="Peralta-Sanchez J.M."/>
            <person name="Valdivia E."/>
            <person name="Montalban-Lopez M."/>
            <person name="Martin-Platero A.M."/>
            <person name="Banos A."/>
            <person name="Martinez-Bueno M."/>
        </authorList>
    </citation>
    <scope>NUCLEOTIDE SEQUENCE</scope>
    <source>
        <strain evidence="18">CM22</strain>
    </source>
</reference>
<evidence type="ECO:0000256" key="6">
    <source>
        <dbReference type="ARBA" id="ARBA00022617"/>
    </source>
</evidence>
<evidence type="ECO:0000256" key="11">
    <source>
        <dbReference type="ARBA" id="ARBA00023139"/>
    </source>
</evidence>
<evidence type="ECO:0000256" key="15">
    <source>
        <dbReference type="SAM" id="MobiDB-lite"/>
    </source>
</evidence>
<dbReference type="GO" id="GO:0016020">
    <property type="term" value="C:membrane"/>
    <property type="evidence" value="ECO:0007669"/>
    <property type="project" value="InterPro"/>
</dbReference>
<keyword evidence="11" id="KW-0564">Palmitate</keyword>
<organism evidence="18 19">
    <name type="scientific">Carnobacterium maltaromaticum</name>
    <name type="common">Carnobacterium piscicola</name>
    <dbReference type="NCBI Taxonomy" id="2751"/>
    <lineage>
        <taxon>Bacteria</taxon>
        <taxon>Bacillati</taxon>
        <taxon>Bacillota</taxon>
        <taxon>Bacilli</taxon>
        <taxon>Lactobacillales</taxon>
        <taxon>Carnobacteriaceae</taxon>
        <taxon>Carnobacterium</taxon>
    </lineage>
</organism>
<evidence type="ECO:0000313" key="19">
    <source>
        <dbReference type="Proteomes" id="UP001290462"/>
    </source>
</evidence>
<proteinExistence type="inferred from homology"/>
<evidence type="ECO:0000256" key="16">
    <source>
        <dbReference type="SAM" id="SignalP"/>
    </source>
</evidence>